<dbReference type="EMBL" id="FXUV01000040">
    <property type="protein sequence ID" value="SMQ12962.1"/>
    <property type="molecule type" value="Genomic_DNA"/>
</dbReference>
<evidence type="ECO:0000313" key="14">
    <source>
        <dbReference type="Proteomes" id="UP000215450"/>
    </source>
</evidence>
<comment type="catalytic activity">
    <reaction evidence="1 8">
        <text>3-dehydroquinate = 3-dehydroshikimate + H2O</text>
        <dbReference type="Rhea" id="RHEA:21096"/>
        <dbReference type="ChEBI" id="CHEBI:15377"/>
        <dbReference type="ChEBI" id="CHEBI:16630"/>
        <dbReference type="ChEBI" id="CHEBI:32364"/>
        <dbReference type="EC" id="4.2.1.10"/>
    </reaction>
</comment>
<feature type="binding site" evidence="8 10">
    <location>
        <position position="74"/>
    </location>
    <ligand>
        <name>substrate</name>
    </ligand>
</feature>
<reference evidence="13 14" key="2">
    <citation type="submission" date="2017-06" db="EMBL/GenBank/DDBJ databases">
        <authorList>
            <person name="Kim H.J."/>
            <person name="Triplett B.A."/>
        </authorList>
    </citation>
    <scope>NUCLEOTIDE SEQUENCE [LARGE SCALE GENOMIC DNA]</scope>
    <source>
        <strain evidence="13">Kingella_eburonensis</strain>
    </source>
</reference>
<dbReference type="UniPathway" id="UPA00053">
    <property type="reaction ID" value="UER00086"/>
</dbReference>
<dbReference type="NCBIfam" id="NF003805">
    <property type="entry name" value="PRK05395.1-2"/>
    <property type="match status" value="1"/>
</dbReference>
<evidence type="ECO:0000313" key="12">
    <source>
        <dbReference type="EMBL" id="SMQ12962.1"/>
    </source>
</evidence>
<comment type="similarity">
    <text evidence="4 8">Belongs to the type-II 3-dehydroquinase family.</text>
</comment>
<dbReference type="PANTHER" id="PTHR21272">
    <property type="entry name" value="CATABOLIC 3-DEHYDROQUINASE"/>
    <property type="match status" value="1"/>
</dbReference>
<evidence type="ECO:0000256" key="3">
    <source>
        <dbReference type="ARBA" id="ARBA00004902"/>
    </source>
</evidence>
<comment type="pathway">
    <text evidence="3 8">Metabolic intermediate biosynthesis; chorismate biosynthesis; chorismate from D-erythrose 4-phosphate and phosphoenolpyruvate: step 3/7.</text>
</comment>
<dbReference type="Gene3D" id="3.40.50.9100">
    <property type="entry name" value="Dehydroquinase, class II"/>
    <property type="match status" value="1"/>
</dbReference>
<keyword evidence="14" id="KW-1185">Reference proteome</keyword>
<feature type="binding site" evidence="8 10">
    <location>
        <position position="111"/>
    </location>
    <ligand>
        <name>substrate</name>
    </ligand>
</feature>
<comment type="subunit">
    <text evidence="5 8">Homododecamer.</text>
</comment>
<protein>
    <recommendedName>
        <fullName evidence="6 8">3-dehydroquinate dehydratase</fullName>
        <shortName evidence="8">3-dehydroquinase</shortName>
        <ecNumber evidence="6 8">4.2.1.10</ecNumber>
    </recommendedName>
    <alternativeName>
        <fullName evidence="8">Type II DHQase</fullName>
    </alternativeName>
</protein>
<feature type="binding site" evidence="8 10">
    <location>
        <position position="80"/>
    </location>
    <ligand>
        <name>substrate</name>
    </ligand>
</feature>
<dbReference type="NCBIfam" id="NF003807">
    <property type="entry name" value="PRK05395.1-4"/>
    <property type="match status" value="1"/>
</dbReference>
<feature type="binding site" evidence="8 10">
    <location>
        <position position="87"/>
    </location>
    <ligand>
        <name>substrate</name>
    </ligand>
</feature>
<dbReference type="OrthoDB" id="9790793at2"/>
<proteinExistence type="inferred from homology"/>
<keyword evidence="8" id="KW-0028">Amino-acid biosynthesis</keyword>
<dbReference type="PROSITE" id="PS01029">
    <property type="entry name" value="DEHYDROQUINASE_II"/>
    <property type="match status" value="1"/>
</dbReference>
<dbReference type="InterPro" id="IPR036441">
    <property type="entry name" value="DHquinase_II_sf"/>
</dbReference>
<dbReference type="EMBL" id="FXUV02000045">
    <property type="protein sequence ID" value="SNB79491.1"/>
    <property type="molecule type" value="Genomic_DNA"/>
</dbReference>
<dbReference type="SUPFAM" id="SSF52304">
    <property type="entry name" value="Type II 3-dehydroquinate dehydratase"/>
    <property type="match status" value="1"/>
</dbReference>
<dbReference type="CDD" id="cd00466">
    <property type="entry name" value="DHQase_II"/>
    <property type="match status" value="1"/>
</dbReference>
<feature type="site" description="Transition state stabilizer" evidence="8 11">
    <location>
        <position position="18"/>
    </location>
</feature>
<evidence type="ECO:0000256" key="6">
    <source>
        <dbReference type="ARBA" id="ARBA00012060"/>
    </source>
</evidence>
<dbReference type="Proteomes" id="UP000215450">
    <property type="component" value="Unassembled WGS sequence"/>
</dbReference>
<dbReference type="GO" id="GO:0009073">
    <property type="term" value="P:aromatic amino acid family biosynthetic process"/>
    <property type="evidence" value="ECO:0007669"/>
    <property type="project" value="UniProtKB-KW"/>
</dbReference>
<evidence type="ECO:0000256" key="7">
    <source>
        <dbReference type="ARBA" id="ARBA00023239"/>
    </source>
</evidence>
<evidence type="ECO:0000256" key="10">
    <source>
        <dbReference type="PIRSR" id="PIRSR001399-2"/>
    </source>
</evidence>
<dbReference type="RefSeq" id="WP_095063027.1">
    <property type="nucleotide sequence ID" value="NZ_FXUV02000045.1"/>
</dbReference>
<dbReference type="GO" id="GO:0019631">
    <property type="term" value="P:quinate catabolic process"/>
    <property type="evidence" value="ECO:0007669"/>
    <property type="project" value="TreeGrafter"/>
</dbReference>
<evidence type="ECO:0000256" key="8">
    <source>
        <dbReference type="HAMAP-Rule" id="MF_00169"/>
    </source>
</evidence>
<evidence type="ECO:0000256" key="11">
    <source>
        <dbReference type="PIRSR" id="PIRSR001399-3"/>
    </source>
</evidence>
<reference evidence="12" key="1">
    <citation type="submission" date="2017-05" db="EMBL/GenBank/DDBJ databases">
        <authorList>
            <person name="Song R."/>
            <person name="Chenine A.L."/>
            <person name="Ruprecht R.M."/>
        </authorList>
    </citation>
    <scope>NUCLEOTIDE SEQUENCE</scope>
    <source>
        <strain evidence="12">Kingella_eburonensis</strain>
    </source>
</reference>
<feature type="active site" description="Proton donor" evidence="8 9">
    <location>
        <position position="100"/>
    </location>
</feature>
<evidence type="ECO:0000256" key="5">
    <source>
        <dbReference type="ARBA" id="ARBA00011193"/>
    </source>
</evidence>
<dbReference type="Pfam" id="PF01220">
    <property type="entry name" value="DHquinase_II"/>
    <property type="match status" value="1"/>
</dbReference>
<evidence type="ECO:0000256" key="4">
    <source>
        <dbReference type="ARBA" id="ARBA00011037"/>
    </source>
</evidence>
<dbReference type="NCBIfam" id="NF003806">
    <property type="entry name" value="PRK05395.1-3"/>
    <property type="match status" value="1"/>
</dbReference>
<dbReference type="STRING" id="1522312.GCA_900177895_00181"/>
<dbReference type="AlphaFoldDB" id="A0A238TCI5"/>
<feature type="binding site" evidence="8 10">
    <location>
        <begin position="101"/>
        <end position="102"/>
    </location>
    <ligand>
        <name>substrate</name>
    </ligand>
</feature>
<keyword evidence="8" id="KW-0057">Aromatic amino acid biosynthesis</keyword>
<evidence type="ECO:0000313" key="13">
    <source>
        <dbReference type="EMBL" id="SNB79491.1"/>
    </source>
</evidence>
<dbReference type="EC" id="4.2.1.10" evidence="6 8"/>
<dbReference type="PIRSF" id="PIRSF001399">
    <property type="entry name" value="DHquinase_II"/>
    <property type="match status" value="1"/>
</dbReference>
<evidence type="ECO:0000256" key="2">
    <source>
        <dbReference type="ARBA" id="ARBA00003924"/>
    </source>
</evidence>
<gene>
    <name evidence="8 13" type="primary">aroQ</name>
    <name evidence="12" type="ORF">KEBURONENSIS_01785</name>
    <name evidence="13" type="ORF">KEBURONENSIS_01792</name>
</gene>
<accession>A0A238TCI5</accession>
<dbReference type="GO" id="GO:0008652">
    <property type="term" value="P:amino acid biosynthetic process"/>
    <property type="evidence" value="ECO:0007669"/>
    <property type="project" value="UniProtKB-KW"/>
</dbReference>
<dbReference type="HAMAP" id="MF_00169">
    <property type="entry name" value="AroQ"/>
    <property type="match status" value="1"/>
</dbReference>
<sequence length="143" mass="15580">MKNVLIINGPNLNLLGLREPHIYGAETLADVSAKLDKIAPELNISLQHFQSNHEGAIVDKLHETRGKVDWVIINAGAYTHTSVAIRDALAGVAIPFVEVHISNVHSREPFRHHSYLSDKAVGVVVGLGTFGYEAALQFVAKQP</sequence>
<feature type="active site" description="Proton acceptor" evidence="8 9">
    <location>
        <position position="23"/>
    </location>
</feature>
<dbReference type="PANTHER" id="PTHR21272:SF3">
    <property type="entry name" value="CATABOLIC 3-DEHYDROQUINASE"/>
    <property type="match status" value="1"/>
</dbReference>
<evidence type="ECO:0000256" key="1">
    <source>
        <dbReference type="ARBA" id="ARBA00001864"/>
    </source>
</evidence>
<dbReference type="InterPro" id="IPR001874">
    <property type="entry name" value="DHquinase_II"/>
</dbReference>
<evidence type="ECO:0000256" key="9">
    <source>
        <dbReference type="PIRSR" id="PIRSR001399-1"/>
    </source>
</evidence>
<dbReference type="GO" id="GO:0003855">
    <property type="term" value="F:3-dehydroquinate dehydratase activity"/>
    <property type="evidence" value="ECO:0007669"/>
    <property type="project" value="UniProtKB-UniRule"/>
</dbReference>
<dbReference type="NCBIfam" id="NF003804">
    <property type="entry name" value="PRK05395.1-1"/>
    <property type="match status" value="1"/>
</dbReference>
<comment type="function">
    <text evidence="2 8">Catalyzes a trans-dehydration via an enolate intermediate.</text>
</comment>
<keyword evidence="7 8" id="KW-0456">Lyase</keyword>
<dbReference type="NCBIfam" id="TIGR01088">
    <property type="entry name" value="aroQ"/>
    <property type="match status" value="1"/>
</dbReference>
<organism evidence="13 14">
    <name type="scientific">Kingella negevensis</name>
    <dbReference type="NCBI Taxonomy" id="1522312"/>
    <lineage>
        <taxon>Bacteria</taxon>
        <taxon>Pseudomonadati</taxon>
        <taxon>Pseudomonadota</taxon>
        <taxon>Betaproteobacteria</taxon>
        <taxon>Neisseriales</taxon>
        <taxon>Neisseriaceae</taxon>
        <taxon>Kingella</taxon>
    </lineage>
</organism>
<name>A0A238TCI5_9NEIS</name>
<dbReference type="GO" id="GO:0009423">
    <property type="term" value="P:chorismate biosynthetic process"/>
    <property type="evidence" value="ECO:0007669"/>
    <property type="project" value="UniProtKB-UniRule"/>
</dbReference>
<dbReference type="InterPro" id="IPR018509">
    <property type="entry name" value="DHquinase_II_CS"/>
</dbReference>